<gene>
    <name evidence="2" type="ORF">FHR21_004001</name>
</gene>
<dbReference type="AlphaFoldDB" id="A0A7W9B9A0"/>
<dbReference type="Proteomes" id="UP000537161">
    <property type="component" value="Unassembled WGS sequence"/>
</dbReference>
<proteinExistence type="predicted"/>
<sequence>MINFRVVCNVVAAVAAISVAGPSLALQNSLGSTDLKNCGVGYIKAMKVLSTRNSSNPDPISIYVTLDTNGWPDPAFTNDKYYHDPQGRNWITITAVESDKRWDLARSSLQSAMLSRLPVAVYTRTDKCRGSDEDFEITSCADEGVCLTTG</sequence>
<protein>
    <submittedName>
        <fullName evidence="2">Uncharacterized protein</fullName>
    </submittedName>
</protein>
<feature type="signal peptide" evidence="1">
    <location>
        <begin position="1"/>
        <end position="25"/>
    </location>
</feature>
<reference evidence="2 3" key="1">
    <citation type="submission" date="2020-08" db="EMBL/GenBank/DDBJ databases">
        <title>Genomic Encyclopedia of Type Strains, Phase IV (KMG-IV): sequencing the most valuable type-strain genomes for metagenomic binning, comparative biology and taxonomic classification.</title>
        <authorList>
            <person name="Goeker M."/>
        </authorList>
    </citation>
    <scope>NUCLEOTIDE SEQUENCE [LARGE SCALE GENOMIC DNA]</scope>
    <source>
        <strain evidence="2 3">DSM 27163</strain>
    </source>
</reference>
<accession>A0A7W9B9A0</accession>
<evidence type="ECO:0000313" key="3">
    <source>
        <dbReference type="Proteomes" id="UP000537161"/>
    </source>
</evidence>
<evidence type="ECO:0000313" key="2">
    <source>
        <dbReference type="EMBL" id="MBB5708608.1"/>
    </source>
</evidence>
<feature type="chain" id="PRO_5030803734" evidence="1">
    <location>
        <begin position="26"/>
        <end position="150"/>
    </location>
</feature>
<keyword evidence="1" id="KW-0732">Signal</keyword>
<comment type="caution">
    <text evidence="2">The sequence shown here is derived from an EMBL/GenBank/DDBJ whole genome shotgun (WGS) entry which is preliminary data.</text>
</comment>
<dbReference type="EMBL" id="JACIJH010000022">
    <property type="protein sequence ID" value="MBB5708608.1"/>
    <property type="molecule type" value="Genomic_DNA"/>
</dbReference>
<evidence type="ECO:0000256" key="1">
    <source>
        <dbReference type="SAM" id="SignalP"/>
    </source>
</evidence>
<keyword evidence="3" id="KW-1185">Reference proteome</keyword>
<name>A0A7W9B9A0_9SPHN</name>
<organism evidence="2 3">
    <name type="scientific">Sphingopyxis panaciterrulae</name>
    <dbReference type="NCBI Taxonomy" id="462372"/>
    <lineage>
        <taxon>Bacteria</taxon>
        <taxon>Pseudomonadati</taxon>
        <taxon>Pseudomonadota</taxon>
        <taxon>Alphaproteobacteria</taxon>
        <taxon>Sphingomonadales</taxon>
        <taxon>Sphingomonadaceae</taxon>
        <taxon>Sphingopyxis</taxon>
    </lineage>
</organism>